<proteinExistence type="predicted"/>
<dbReference type="EMBL" id="LAVV01012930">
    <property type="protein sequence ID" value="KNZ46179.1"/>
    <property type="molecule type" value="Genomic_DNA"/>
</dbReference>
<evidence type="ECO:0000313" key="2">
    <source>
        <dbReference type="Proteomes" id="UP000037035"/>
    </source>
</evidence>
<accession>A0A0L6UC83</accession>
<evidence type="ECO:0000313" key="1">
    <source>
        <dbReference type="EMBL" id="KNZ46179.1"/>
    </source>
</evidence>
<reference evidence="1 2" key="1">
    <citation type="submission" date="2015-08" db="EMBL/GenBank/DDBJ databases">
        <title>Next Generation Sequencing and Analysis of the Genome of Puccinia sorghi L Schw, the Causal Agent of Maize Common Rust.</title>
        <authorList>
            <person name="Rochi L."/>
            <person name="Burguener G."/>
            <person name="Darino M."/>
            <person name="Turjanski A."/>
            <person name="Kreff E."/>
            <person name="Dieguez M.J."/>
            <person name="Sacco F."/>
        </authorList>
    </citation>
    <scope>NUCLEOTIDE SEQUENCE [LARGE SCALE GENOMIC DNA]</scope>
    <source>
        <strain evidence="1 2">RO10H11247</strain>
    </source>
</reference>
<organism evidence="1 2">
    <name type="scientific">Puccinia sorghi</name>
    <dbReference type="NCBI Taxonomy" id="27349"/>
    <lineage>
        <taxon>Eukaryota</taxon>
        <taxon>Fungi</taxon>
        <taxon>Dikarya</taxon>
        <taxon>Basidiomycota</taxon>
        <taxon>Pucciniomycotina</taxon>
        <taxon>Pucciniomycetes</taxon>
        <taxon>Pucciniales</taxon>
        <taxon>Pucciniaceae</taxon>
        <taxon>Puccinia</taxon>
    </lineage>
</organism>
<sequence>MLNCGLDKKEKIFNKCKGLVDAVGKSKCDGSSADNWNLAWVCLQLQGSKSTEMRGKELR</sequence>
<dbReference type="AlphaFoldDB" id="A0A0L6UC83"/>
<name>A0A0L6UC83_9BASI</name>
<keyword evidence="2" id="KW-1185">Reference proteome</keyword>
<comment type="caution">
    <text evidence="1">The sequence shown here is derived from an EMBL/GenBank/DDBJ whole genome shotgun (WGS) entry which is preliminary data.</text>
</comment>
<dbReference type="Proteomes" id="UP000037035">
    <property type="component" value="Unassembled WGS sequence"/>
</dbReference>
<protein>
    <submittedName>
        <fullName evidence="1">Uncharacterized protein</fullName>
    </submittedName>
</protein>
<gene>
    <name evidence="1" type="ORF">VP01_7492g1</name>
</gene>
<dbReference type="VEuPathDB" id="FungiDB:VP01_7492g1"/>